<comment type="caution">
    <text evidence="2">The sequence shown here is derived from an EMBL/GenBank/DDBJ whole genome shotgun (WGS) entry which is preliminary data.</text>
</comment>
<dbReference type="Proteomes" id="UP000625976">
    <property type="component" value="Unassembled WGS sequence"/>
</dbReference>
<name>A0A917LNM1_9FLAO</name>
<accession>A0A917LNM1</accession>
<evidence type="ECO:0000313" key="2">
    <source>
        <dbReference type="EMBL" id="GGG46910.1"/>
    </source>
</evidence>
<evidence type="ECO:0008006" key="4">
    <source>
        <dbReference type="Google" id="ProtNLM"/>
    </source>
</evidence>
<evidence type="ECO:0000313" key="3">
    <source>
        <dbReference type="Proteomes" id="UP000625976"/>
    </source>
</evidence>
<organism evidence="2 3">
    <name type="scientific">Bizionia arctica</name>
    <dbReference type="NCBI Taxonomy" id="1495645"/>
    <lineage>
        <taxon>Bacteria</taxon>
        <taxon>Pseudomonadati</taxon>
        <taxon>Bacteroidota</taxon>
        <taxon>Flavobacteriia</taxon>
        <taxon>Flavobacteriales</taxon>
        <taxon>Flavobacteriaceae</taxon>
        <taxon>Bizionia</taxon>
    </lineage>
</organism>
<dbReference type="AlphaFoldDB" id="A0A917LNM1"/>
<reference evidence="2" key="2">
    <citation type="submission" date="2020-09" db="EMBL/GenBank/DDBJ databases">
        <authorList>
            <person name="Sun Q."/>
            <person name="Zhou Y."/>
        </authorList>
    </citation>
    <scope>NUCLEOTIDE SEQUENCE</scope>
    <source>
        <strain evidence="2">CGMCC 1.12751</strain>
    </source>
</reference>
<gene>
    <name evidence="2" type="ORF">GCM10010976_17940</name>
</gene>
<dbReference type="EMBL" id="BMFQ01000002">
    <property type="protein sequence ID" value="GGG46910.1"/>
    <property type="molecule type" value="Genomic_DNA"/>
</dbReference>
<feature type="signal peptide" evidence="1">
    <location>
        <begin position="1"/>
        <end position="24"/>
    </location>
</feature>
<protein>
    <recommendedName>
        <fullName evidence="4">YD repeat-containing protein</fullName>
    </recommendedName>
</protein>
<feature type="chain" id="PRO_5036974281" description="YD repeat-containing protein" evidence="1">
    <location>
        <begin position="25"/>
        <end position="279"/>
    </location>
</feature>
<sequence length="279" mass="33249">MIKPMKFILLIGMLISFSGTNLIAQSTIDSLNPKIKMEKQVLYKVENGELKNRKNLFDSNISSYMVFDKNEKLIENAQYEQDGLLYEKTVYERKENGDALKATKKNSLDEIKSYWTYEYDSNNNMIEVKTYDSENKLTKIQSNKYDEIGNNIEMLLKNPDSKNGWKYIYNYNFDNKKIEQYRYKPDGSLKDRRTYAFDNDGNENVEIKFNSDGTYIKFVSEYDEMNNLTVQNWFNEQDEETHQTSFEYVYDENGNWITKKRSSKGVLSMVWERMIEYYE</sequence>
<proteinExistence type="predicted"/>
<reference evidence="2" key="1">
    <citation type="journal article" date="2014" name="Int. J. Syst. Evol. Microbiol.">
        <title>Complete genome sequence of Corynebacterium casei LMG S-19264T (=DSM 44701T), isolated from a smear-ripened cheese.</title>
        <authorList>
            <consortium name="US DOE Joint Genome Institute (JGI-PGF)"/>
            <person name="Walter F."/>
            <person name="Albersmeier A."/>
            <person name="Kalinowski J."/>
            <person name="Ruckert C."/>
        </authorList>
    </citation>
    <scope>NUCLEOTIDE SEQUENCE</scope>
    <source>
        <strain evidence="2">CGMCC 1.12751</strain>
    </source>
</reference>
<dbReference type="Gene3D" id="2.180.10.10">
    <property type="entry name" value="RHS repeat-associated core"/>
    <property type="match status" value="1"/>
</dbReference>
<keyword evidence="3" id="KW-1185">Reference proteome</keyword>
<evidence type="ECO:0000256" key="1">
    <source>
        <dbReference type="SAM" id="SignalP"/>
    </source>
</evidence>
<keyword evidence="1" id="KW-0732">Signal</keyword>